<protein>
    <recommendedName>
        <fullName evidence="1">Proteasome activator complex subunit 4 C-terminal domain-containing protein</fullName>
    </recommendedName>
</protein>
<dbReference type="InterPro" id="IPR016024">
    <property type="entry name" value="ARM-type_fold"/>
</dbReference>
<dbReference type="SUPFAM" id="SSF48371">
    <property type="entry name" value="ARM repeat"/>
    <property type="match status" value="1"/>
</dbReference>
<evidence type="ECO:0000313" key="3">
    <source>
        <dbReference type="Proteomes" id="UP000054495"/>
    </source>
</evidence>
<evidence type="ECO:0000259" key="1">
    <source>
        <dbReference type="Pfam" id="PF11919"/>
    </source>
</evidence>
<organism evidence="2 3">
    <name type="scientific">Ancylostoma ceylanicum</name>
    <dbReference type="NCBI Taxonomy" id="53326"/>
    <lineage>
        <taxon>Eukaryota</taxon>
        <taxon>Metazoa</taxon>
        <taxon>Ecdysozoa</taxon>
        <taxon>Nematoda</taxon>
        <taxon>Chromadorea</taxon>
        <taxon>Rhabditida</taxon>
        <taxon>Rhabditina</taxon>
        <taxon>Rhabditomorpha</taxon>
        <taxon>Strongyloidea</taxon>
        <taxon>Ancylostomatidae</taxon>
        <taxon>Ancylostomatinae</taxon>
        <taxon>Ancylostoma</taxon>
    </lineage>
</organism>
<dbReference type="Pfam" id="PF11919">
    <property type="entry name" value="PSME4_C"/>
    <property type="match status" value="1"/>
</dbReference>
<dbReference type="AlphaFoldDB" id="A0A0D6M3T9"/>
<sequence length="200" mass="23203">MMITVRFAEKSENPQIYLRTLLEFLLQYYDDCMTCLTPGIVTLFPMLIEYANEDESEFVPQIYLRTLLEFLLQYYDDCMTCLTPGIVTLFPMLIEYANEDESEFVVEVRLEAARCLLTLIHCEYTKIDKFLVEKIRSYAESRDRATLHGAVLSMGAVKAATAALREFRRSHRDNWEKTGTIIGSQLIYKIENAIAPIYYA</sequence>
<keyword evidence="3" id="KW-1185">Reference proteome</keyword>
<dbReference type="EMBL" id="KE124937">
    <property type="protein sequence ID" value="EPB74577.1"/>
    <property type="molecule type" value="Genomic_DNA"/>
</dbReference>
<reference evidence="2 3" key="1">
    <citation type="submission" date="2013-05" db="EMBL/GenBank/DDBJ databases">
        <title>Draft genome of the parasitic nematode Anyclostoma ceylanicum.</title>
        <authorList>
            <person name="Mitreva M."/>
        </authorList>
    </citation>
    <scope>NUCLEOTIDE SEQUENCE [LARGE SCALE GENOMIC DNA]</scope>
</reference>
<proteinExistence type="predicted"/>
<dbReference type="Proteomes" id="UP000054495">
    <property type="component" value="Unassembled WGS sequence"/>
</dbReference>
<feature type="domain" description="Proteasome activator complex subunit 4 C-terminal" evidence="1">
    <location>
        <begin position="158"/>
        <end position="200"/>
    </location>
</feature>
<name>A0A0D6M3T9_9BILA</name>
<evidence type="ECO:0000313" key="2">
    <source>
        <dbReference type="EMBL" id="EPB74577.1"/>
    </source>
</evidence>
<dbReference type="InterPro" id="IPR021843">
    <property type="entry name" value="PSME4_C"/>
</dbReference>
<accession>A0A0D6M3T9</accession>
<gene>
    <name evidence="2" type="ORF">ANCCEY_06343</name>
</gene>